<feature type="transmembrane region" description="Helical" evidence="1">
    <location>
        <begin position="14"/>
        <end position="32"/>
    </location>
</feature>
<gene>
    <name evidence="2" type="ORF">L596_008732</name>
</gene>
<feature type="transmembrane region" description="Helical" evidence="1">
    <location>
        <begin position="152"/>
        <end position="175"/>
    </location>
</feature>
<protein>
    <recommendedName>
        <fullName evidence="4">G-protein coupled receptors family 1 profile domain-containing protein</fullName>
    </recommendedName>
</protein>
<keyword evidence="1" id="KW-0472">Membrane</keyword>
<proteinExistence type="predicted"/>
<feature type="transmembrane region" description="Helical" evidence="1">
    <location>
        <begin position="230"/>
        <end position="257"/>
    </location>
</feature>
<dbReference type="AlphaFoldDB" id="A0A4U5PDN6"/>
<name>A0A4U5PDN6_STECR</name>
<dbReference type="OrthoDB" id="10532768at2759"/>
<reference evidence="2 3" key="2">
    <citation type="journal article" date="2019" name="G3 (Bethesda)">
        <title>Hybrid Assembly of the Genome of the Entomopathogenic Nematode Steinernema carpocapsae Identifies the X-Chromosome.</title>
        <authorList>
            <person name="Serra L."/>
            <person name="Macchietto M."/>
            <person name="Macias-Munoz A."/>
            <person name="McGill C.J."/>
            <person name="Rodriguez I.M."/>
            <person name="Rodriguez B."/>
            <person name="Murad R."/>
            <person name="Mortazavi A."/>
        </authorList>
    </citation>
    <scope>NUCLEOTIDE SEQUENCE [LARGE SCALE GENOMIC DNA]</scope>
    <source>
        <strain evidence="2 3">ALL</strain>
    </source>
</reference>
<organism evidence="2 3">
    <name type="scientific">Steinernema carpocapsae</name>
    <name type="common">Entomopathogenic nematode</name>
    <dbReference type="NCBI Taxonomy" id="34508"/>
    <lineage>
        <taxon>Eukaryota</taxon>
        <taxon>Metazoa</taxon>
        <taxon>Ecdysozoa</taxon>
        <taxon>Nematoda</taxon>
        <taxon>Chromadorea</taxon>
        <taxon>Rhabditida</taxon>
        <taxon>Tylenchina</taxon>
        <taxon>Panagrolaimomorpha</taxon>
        <taxon>Strongyloidoidea</taxon>
        <taxon>Steinernematidae</taxon>
        <taxon>Steinernema</taxon>
    </lineage>
</organism>
<comment type="caution">
    <text evidence="2">The sequence shown here is derived from an EMBL/GenBank/DDBJ whole genome shotgun (WGS) entry which is preliminary data.</text>
</comment>
<reference evidence="2 3" key="1">
    <citation type="journal article" date="2015" name="Genome Biol.">
        <title>Comparative genomics of Steinernema reveals deeply conserved gene regulatory networks.</title>
        <authorList>
            <person name="Dillman A.R."/>
            <person name="Macchietto M."/>
            <person name="Porter C.F."/>
            <person name="Rogers A."/>
            <person name="Williams B."/>
            <person name="Antoshechkin I."/>
            <person name="Lee M.M."/>
            <person name="Goodwin Z."/>
            <person name="Lu X."/>
            <person name="Lewis E.E."/>
            <person name="Goodrich-Blair H."/>
            <person name="Stock S.P."/>
            <person name="Adams B.J."/>
            <person name="Sternberg P.W."/>
            <person name="Mortazavi A."/>
        </authorList>
    </citation>
    <scope>NUCLEOTIDE SEQUENCE [LARGE SCALE GENOMIC DNA]</scope>
    <source>
        <strain evidence="2 3">ALL</strain>
    </source>
</reference>
<accession>A0A4U5PDN6</accession>
<evidence type="ECO:0000313" key="2">
    <source>
        <dbReference type="EMBL" id="TKR94456.1"/>
    </source>
</evidence>
<sequence length="284" mass="32902">MNAVQIKIRSFVELFLNMACFGLCLKAFLPYVQQRKQSGFVGSILFYIFTLTLYSILYFTDSLMFLLQITNLVPQDTQNNQWFFVFKSSSMNFIYLSGAELALDRFLLMCFSLQYTRWAISKRLCVIALLLCVMSIAFLLISKAFFPLYNAFYILGIMFDILVCVELFLHLLFCIKYHQFSRKQQQIQGSSSNQLKANQVALVQSISTVILCLIPKLLHRANMIFFGGKVFWIFMIAIYYQLFFSVNVLIISSFIVFRHSQREKMLIIPVTPSTSVPRSFAAKT</sequence>
<feature type="transmembrane region" description="Helical" evidence="1">
    <location>
        <begin position="200"/>
        <end position="218"/>
    </location>
</feature>
<evidence type="ECO:0000313" key="3">
    <source>
        <dbReference type="Proteomes" id="UP000298663"/>
    </source>
</evidence>
<dbReference type="Proteomes" id="UP000298663">
    <property type="component" value="Unassembled WGS sequence"/>
</dbReference>
<feature type="transmembrane region" description="Helical" evidence="1">
    <location>
        <begin position="44"/>
        <end position="69"/>
    </location>
</feature>
<dbReference type="EMBL" id="AZBU02000002">
    <property type="protein sequence ID" value="TKR94456.1"/>
    <property type="molecule type" value="Genomic_DNA"/>
</dbReference>
<evidence type="ECO:0000256" key="1">
    <source>
        <dbReference type="SAM" id="Phobius"/>
    </source>
</evidence>
<evidence type="ECO:0008006" key="4">
    <source>
        <dbReference type="Google" id="ProtNLM"/>
    </source>
</evidence>
<feature type="transmembrane region" description="Helical" evidence="1">
    <location>
        <begin position="81"/>
        <end position="103"/>
    </location>
</feature>
<keyword evidence="1" id="KW-1133">Transmembrane helix</keyword>
<feature type="transmembrane region" description="Helical" evidence="1">
    <location>
        <begin position="124"/>
        <end position="146"/>
    </location>
</feature>
<keyword evidence="3" id="KW-1185">Reference proteome</keyword>
<keyword evidence="1" id="KW-0812">Transmembrane</keyword>